<dbReference type="GO" id="GO:0003714">
    <property type="term" value="F:transcription corepressor activity"/>
    <property type="evidence" value="ECO:0007669"/>
    <property type="project" value="EnsemblMetazoa"/>
</dbReference>
<dbReference type="GO" id="GO:0061629">
    <property type="term" value="F:RNA polymerase II-specific DNA-binding transcription factor binding"/>
    <property type="evidence" value="ECO:0007669"/>
    <property type="project" value="EnsemblMetazoa"/>
</dbReference>
<evidence type="ECO:0000259" key="7">
    <source>
        <dbReference type="PROSITE" id="PS50853"/>
    </source>
</evidence>
<dbReference type="AlphaFoldDB" id="A0A8R1HQ67"/>
<evidence type="ECO:0000256" key="6">
    <source>
        <dbReference type="SAM" id="MobiDB-lite"/>
    </source>
</evidence>
<keyword evidence="3" id="KW-0597">Phosphoprotein</keyword>
<dbReference type="GO" id="GO:0034976">
    <property type="term" value="P:response to endoplasmic reticulum stress"/>
    <property type="evidence" value="ECO:0007669"/>
    <property type="project" value="EnsemblMetazoa"/>
</dbReference>
<dbReference type="CDD" id="cd00063">
    <property type="entry name" value="FN3"/>
    <property type="match status" value="2"/>
</dbReference>
<evidence type="ECO:0000256" key="2">
    <source>
        <dbReference type="ARBA" id="ARBA00022441"/>
    </source>
</evidence>
<dbReference type="PANTHER" id="PTHR46003:SF1">
    <property type="entry name" value="HOST CELL FACTOR"/>
    <property type="match status" value="1"/>
</dbReference>
<proteinExistence type="predicted"/>
<evidence type="ECO:0000256" key="4">
    <source>
        <dbReference type="ARBA" id="ARBA00022737"/>
    </source>
</evidence>
<evidence type="ECO:0000256" key="3">
    <source>
        <dbReference type="ARBA" id="ARBA00022553"/>
    </source>
</evidence>
<keyword evidence="9" id="KW-1185">Reference proteome</keyword>
<sequence>MSEDNDVDMVNCNRAEENQFEQRERKLVRWRSVQQIQGKPVPRPRHGHRAIVVKDLIVIMGGGNEGMINETTVFNTATNEWVAPQLKGDKLAPAAAFGALVLGTRIYTFGGMEEYGKYTNQLAEFNVTRWEHRILRTLGDLPCPRLGHTFVACQKTKKAYVFGGLANDLNDTKKNLPRYLNDIFVIDLSAKQDLVWEKLTTHGTLPEARESHTAVVYETETVRRMIVYGGMNGVRLGDLWYLDLDTLKWTEITFDDPRRGIPPMPRSLHTAVLIDEKMYIYGGWVPVSESNGEQLEKEWKCTNNLACWDISAERWESLHLFSYDEDSIPRGRAGHCSAAVGHRMYMWSGRDGYRKAWSNQVCCRDMWLLDTIKPAQPERISLGRAGFQSLEIAWPAVSGADTYFLQIGFGDSKDQMSPTKNSQSSPRKDLQKNDEKSSQEQAGPSSSSLISTQGTTYTAPVAVKPAVDEGGLPQDLFDDAEKNETINPPEESESVADNGESSKKEEAEAKEEEEKPSEEELTAVPVDDEDDLLPWFDVGLIKEAAINVTHYFNSEREPRLEEQLSVLIDQMATKCINDQGYTPEDKVPLLTGQTYRFRVCAINGLGRGPWSEISEFKTCQPGFPSAPSSIRITKSLEGAQLTWEPPSNANIAGKIVEYSVYLAVKNQSATAAGSQLAFMRVYCGPTAECQVPQANLGTAYVDQTNKPAIIFRIAARNEKGYGPATQVRWLQDQQKMPNPAPQQKRPRFDPQ</sequence>
<dbReference type="GO" id="GO:0000122">
    <property type="term" value="P:negative regulation of transcription by RNA polymerase II"/>
    <property type="evidence" value="ECO:0007669"/>
    <property type="project" value="EnsemblMetazoa"/>
</dbReference>
<feature type="domain" description="Fibronectin type-III" evidence="7">
    <location>
        <begin position="515"/>
        <end position="621"/>
    </location>
</feature>
<comment type="subcellular location">
    <subcellularLocation>
        <location evidence="1">Nucleus</location>
    </subcellularLocation>
</comment>
<feature type="compositionally biased region" description="Acidic residues" evidence="6">
    <location>
        <begin position="508"/>
        <end position="528"/>
    </location>
</feature>
<dbReference type="InterPro" id="IPR059124">
    <property type="entry name" value="Kelch_HCF"/>
</dbReference>
<reference evidence="9" key="1">
    <citation type="submission" date="2010-08" db="EMBL/GenBank/DDBJ databases">
        <authorList>
            <consortium name="Caenorhabditis japonica Sequencing Consortium"/>
            <person name="Wilson R.K."/>
        </authorList>
    </citation>
    <scope>NUCLEOTIDE SEQUENCE [LARGE SCALE GENOMIC DNA]</scope>
    <source>
        <strain evidence="9">DF5081</strain>
    </source>
</reference>
<dbReference type="Pfam" id="PF13854">
    <property type="entry name" value="Kelch_HCF"/>
    <property type="match status" value="1"/>
</dbReference>
<dbReference type="Proteomes" id="UP000005237">
    <property type="component" value="Unassembled WGS sequence"/>
</dbReference>
<feature type="compositionally biased region" description="Polar residues" evidence="6">
    <location>
        <begin position="415"/>
        <end position="425"/>
    </location>
</feature>
<dbReference type="InterPro" id="IPR036116">
    <property type="entry name" value="FN3_sf"/>
</dbReference>
<dbReference type="EnsemblMetazoa" id="CJA04056.1">
    <property type="protein sequence ID" value="CJA04056.1"/>
    <property type="gene ID" value="WBGene00123260"/>
</dbReference>
<organism evidence="8 9">
    <name type="scientific">Caenorhabditis japonica</name>
    <dbReference type="NCBI Taxonomy" id="281687"/>
    <lineage>
        <taxon>Eukaryota</taxon>
        <taxon>Metazoa</taxon>
        <taxon>Ecdysozoa</taxon>
        <taxon>Nematoda</taxon>
        <taxon>Chromadorea</taxon>
        <taxon>Rhabditida</taxon>
        <taxon>Rhabditina</taxon>
        <taxon>Rhabditomorpha</taxon>
        <taxon>Rhabditoidea</taxon>
        <taxon>Rhabditidae</taxon>
        <taxon>Peloderinae</taxon>
        <taxon>Caenorhabditis</taxon>
    </lineage>
</organism>
<accession>A0A8R1HQ67</accession>
<dbReference type="GO" id="GO:0006979">
    <property type="term" value="P:response to oxidative stress"/>
    <property type="evidence" value="ECO:0007669"/>
    <property type="project" value="EnsemblMetazoa"/>
</dbReference>
<dbReference type="SUPFAM" id="SSF49265">
    <property type="entry name" value="Fibronectin type III"/>
    <property type="match status" value="2"/>
</dbReference>
<dbReference type="InterPro" id="IPR003961">
    <property type="entry name" value="FN3_dom"/>
</dbReference>
<dbReference type="GO" id="GO:0045944">
    <property type="term" value="P:positive regulation of transcription by RNA polymerase II"/>
    <property type="evidence" value="ECO:0007669"/>
    <property type="project" value="EnsemblMetazoa"/>
</dbReference>
<name>A0A8R1HQ67_CAEJA</name>
<feature type="region of interest" description="Disordered" evidence="6">
    <location>
        <begin position="411"/>
        <end position="528"/>
    </location>
</feature>
<dbReference type="GO" id="GO:0098542">
    <property type="term" value="P:defense response to other organism"/>
    <property type="evidence" value="ECO:0007669"/>
    <property type="project" value="EnsemblMetazoa"/>
</dbReference>
<dbReference type="PROSITE" id="PS50853">
    <property type="entry name" value="FN3"/>
    <property type="match status" value="1"/>
</dbReference>
<protein>
    <recommendedName>
        <fullName evidence="7">Fibronectin type-III domain-containing protein</fullName>
    </recommendedName>
</protein>
<dbReference type="GO" id="GO:0001221">
    <property type="term" value="F:transcription coregulator binding"/>
    <property type="evidence" value="ECO:0007669"/>
    <property type="project" value="EnsemblMetazoa"/>
</dbReference>
<feature type="region of interest" description="Disordered" evidence="6">
    <location>
        <begin position="732"/>
        <end position="751"/>
    </location>
</feature>
<feature type="compositionally biased region" description="Basic and acidic residues" evidence="6">
    <location>
        <begin position="426"/>
        <end position="438"/>
    </location>
</feature>
<keyword evidence="5" id="KW-0539">Nucleus</keyword>
<keyword evidence="2" id="KW-0880">Kelch repeat</keyword>
<keyword evidence="4" id="KW-0677">Repeat</keyword>
<feature type="compositionally biased region" description="Polar residues" evidence="6">
    <location>
        <begin position="449"/>
        <end position="458"/>
    </location>
</feature>
<dbReference type="GO" id="GO:0006338">
    <property type="term" value="P:chromatin remodeling"/>
    <property type="evidence" value="ECO:0007669"/>
    <property type="project" value="TreeGrafter"/>
</dbReference>
<dbReference type="GO" id="GO:0043054">
    <property type="term" value="P:dauer exit"/>
    <property type="evidence" value="ECO:0007669"/>
    <property type="project" value="EnsemblMetazoa"/>
</dbReference>
<dbReference type="InterPro" id="IPR043536">
    <property type="entry name" value="HCF1/2"/>
</dbReference>
<evidence type="ECO:0000313" key="8">
    <source>
        <dbReference type="EnsemblMetazoa" id="CJA04056.1"/>
    </source>
</evidence>
<dbReference type="GO" id="GO:0005667">
    <property type="term" value="C:transcription regulator complex"/>
    <property type="evidence" value="ECO:0007669"/>
    <property type="project" value="EnsemblMetazoa"/>
</dbReference>
<evidence type="ECO:0000313" key="9">
    <source>
        <dbReference type="Proteomes" id="UP000005237"/>
    </source>
</evidence>
<reference evidence="8" key="2">
    <citation type="submission" date="2022-06" db="UniProtKB">
        <authorList>
            <consortium name="EnsemblMetazoa"/>
        </authorList>
    </citation>
    <scope>IDENTIFICATION</scope>
    <source>
        <strain evidence="8">DF5081</strain>
    </source>
</reference>
<dbReference type="Gene3D" id="2.60.40.10">
    <property type="entry name" value="Immunoglobulins"/>
    <property type="match status" value="2"/>
</dbReference>
<dbReference type="FunFam" id="2.120.10.80:FF:000015">
    <property type="entry name" value="host cell factor 1 isoform X1"/>
    <property type="match status" value="1"/>
</dbReference>
<dbReference type="SMART" id="SM00060">
    <property type="entry name" value="FN3"/>
    <property type="match status" value="2"/>
</dbReference>
<evidence type="ECO:0000256" key="1">
    <source>
        <dbReference type="ARBA" id="ARBA00004123"/>
    </source>
</evidence>
<feature type="compositionally biased region" description="Low complexity" evidence="6">
    <location>
        <begin position="439"/>
        <end position="448"/>
    </location>
</feature>
<dbReference type="InterPro" id="IPR013783">
    <property type="entry name" value="Ig-like_fold"/>
</dbReference>
<dbReference type="PANTHER" id="PTHR46003">
    <property type="entry name" value="HOST CELL FACTOR"/>
    <property type="match status" value="1"/>
</dbReference>
<dbReference type="InterPro" id="IPR015915">
    <property type="entry name" value="Kelch-typ_b-propeller"/>
</dbReference>
<dbReference type="SUPFAM" id="SSF117281">
    <property type="entry name" value="Kelch motif"/>
    <property type="match status" value="1"/>
</dbReference>
<dbReference type="GO" id="GO:0008340">
    <property type="term" value="P:determination of adult lifespan"/>
    <property type="evidence" value="ECO:0007669"/>
    <property type="project" value="EnsemblMetazoa"/>
</dbReference>
<dbReference type="GO" id="GO:0046686">
    <property type="term" value="P:response to cadmium ion"/>
    <property type="evidence" value="ECO:0007669"/>
    <property type="project" value="EnsemblMetazoa"/>
</dbReference>
<dbReference type="Gene3D" id="6.10.250.2590">
    <property type="match status" value="1"/>
</dbReference>
<evidence type="ECO:0000256" key="5">
    <source>
        <dbReference type="ARBA" id="ARBA00023242"/>
    </source>
</evidence>
<dbReference type="GO" id="GO:0003713">
    <property type="term" value="F:transcription coactivator activity"/>
    <property type="evidence" value="ECO:0007669"/>
    <property type="project" value="EnsemblMetazoa"/>
</dbReference>
<dbReference type="GO" id="GO:0035097">
    <property type="term" value="C:histone methyltransferase complex"/>
    <property type="evidence" value="ECO:0007669"/>
    <property type="project" value="TreeGrafter"/>
</dbReference>
<dbReference type="Gene3D" id="2.120.10.80">
    <property type="entry name" value="Kelch-type beta propeller"/>
    <property type="match status" value="2"/>
</dbReference>